<comment type="caution">
    <text evidence="1">The sequence shown here is derived from an EMBL/GenBank/DDBJ whole genome shotgun (WGS) entry which is preliminary data.</text>
</comment>
<name>A0A0B8NWP2_9VIBR</name>
<reference evidence="1 2" key="1">
    <citation type="submission" date="2015-01" db="EMBL/GenBank/DDBJ databases">
        <title>Vibrio sp. C1 JCM 19231 whole genome shotgun sequence.</title>
        <authorList>
            <person name="Sawabe T."/>
            <person name="Meirelles P."/>
            <person name="Feng G."/>
            <person name="Sayaka M."/>
            <person name="Hattori M."/>
            <person name="Ohkuma M."/>
        </authorList>
    </citation>
    <scope>NUCLEOTIDE SEQUENCE [LARGE SCALE GENOMIC DNA]</scope>
    <source>
        <strain evidence="2">JCM 19231</strain>
    </source>
</reference>
<sequence>MDAFFMVLRGLAGTTTTSDSCTRSASDAWQVAVNTSL</sequence>
<reference evidence="1 2" key="2">
    <citation type="submission" date="2015-01" db="EMBL/GenBank/DDBJ databases">
        <authorList>
            <consortium name="NBRP consortium"/>
            <person name="Sawabe T."/>
            <person name="Meirelles P."/>
            <person name="Feng G."/>
            <person name="Sayaka M."/>
            <person name="Hattori M."/>
            <person name="Ohkuma M."/>
        </authorList>
    </citation>
    <scope>NUCLEOTIDE SEQUENCE [LARGE SCALE GENOMIC DNA]</scope>
    <source>
        <strain evidence="2">JCM 19231</strain>
    </source>
</reference>
<dbReference type="Proteomes" id="UP000031671">
    <property type="component" value="Unassembled WGS sequence"/>
</dbReference>
<accession>A0A0B8NWP2</accession>
<organism evidence="1 2">
    <name type="scientific">Vibrio ishigakensis</name>
    <dbReference type="NCBI Taxonomy" id="1481914"/>
    <lineage>
        <taxon>Bacteria</taxon>
        <taxon>Pseudomonadati</taxon>
        <taxon>Pseudomonadota</taxon>
        <taxon>Gammaproteobacteria</taxon>
        <taxon>Vibrionales</taxon>
        <taxon>Vibrionaceae</taxon>
        <taxon>Vibrio</taxon>
    </lineage>
</organism>
<gene>
    <name evidence="1" type="ORF">JCM19231_3126</name>
</gene>
<keyword evidence="2" id="KW-1185">Reference proteome</keyword>
<evidence type="ECO:0000313" key="1">
    <source>
        <dbReference type="EMBL" id="GAM56707.1"/>
    </source>
</evidence>
<proteinExistence type="predicted"/>
<dbReference type="AlphaFoldDB" id="A0A0B8NWP2"/>
<evidence type="ECO:0000313" key="2">
    <source>
        <dbReference type="Proteomes" id="UP000031671"/>
    </source>
</evidence>
<dbReference type="EMBL" id="BBRZ01000035">
    <property type="protein sequence ID" value="GAM56707.1"/>
    <property type="molecule type" value="Genomic_DNA"/>
</dbReference>
<protein>
    <submittedName>
        <fullName evidence="1">Uncharacterized protein</fullName>
    </submittedName>
</protein>